<dbReference type="EMBL" id="CAJNRF010012770">
    <property type="protein sequence ID" value="CAF2144503.1"/>
    <property type="molecule type" value="Genomic_DNA"/>
</dbReference>
<dbReference type="Proteomes" id="UP000663866">
    <property type="component" value="Unassembled WGS sequence"/>
</dbReference>
<dbReference type="EMBL" id="CAJOBG010037940">
    <property type="protein sequence ID" value="CAF4377865.1"/>
    <property type="molecule type" value="Genomic_DNA"/>
</dbReference>
<dbReference type="AlphaFoldDB" id="A0A816XAJ8"/>
<proteinExistence type="predicted"/>
<keyword evidence="4" id="KW-1185">Reference proteome</keyword>
<reference evidence="1" key="1">
    <citation type="submission" date="2021-02" db="EMBL/GenBank/DDBJ databases">
        <authorList>
            <person name="Nowell W R."/>
        </authorList>
    </citation>
    <scope>NUCLEOTIDE SEQUENCE</scope>
</reference>
<gene>
    <name evidence="2" type="ORF">OVN521_LOCUS33651</name>
    <name evidence="1" type="ORF">WKI299_LOCUS29030</name>
</gene>
<evidence type="ECO:0000313" key="3">
    <source>
        <dbReference type="Proteomes" id="UP000663856"/>
    </source>
</evidence>
<dbReference type="Proteomes" id="UP000663856">
    <property type="component" value="Unassembled WGS sequence"/>
</dbReference>
<evidence type="ECO:0000313" key="2">
    <source>
        <dbReference type="EMBL" id="CAF4377865.1"/>
    </source>
</evidence>
<name>A0A816XAJ8_9BILA</name>
<sequence length="162" mass="18535">MLFLLADSIECQISYEWLDDSAHGVRFSGNDQYATMATNNLKVYGVAAMPCDKPIQCIGRYLDTNQYVYSLATVFNLDDRDLNQTYKIVQAAEDLQTADVNFSLNRVNKSSCTQSFPFMEQLVLSNIELQQQKQSHKSTKYDCHLSIAEYSHLTELDSFIFK</sequence>
<accession>A0A816XAJ8</accession>
<organism evidence="1 3">
    <name type="scientific">Rotaria magnacalcarata</name>
    <dbReference type="NCBI Taxonomy" id="392030"/>
    <lineage>
        <taxon>Eukaryota</taxon>
        <taxon>Metazoa</taxon>
        <taxon>Spiralia</taxon>
        <taxon>Gnathifera</taxon>
        <taxon>Rotifera</taxon>
        <taxon>Eurotatoria</taxon>
        <taxon>Bdelloidea</taxon>
        <taxon>Philodinida</taxon>
        <taxon>Philodinidae</taxon>
        <taxon>Rotaria</taxon>
    </lineage>
</organism>
<evidence type="ECO:0000313" key="4">
    <source>
        <dbReference type="Proteomes" id="UP000663866"/>
    </source>
</evidence>
<protein>
    <submittedName>
        <fullName evidence="1">Uncharacterized protein</fullName>
    </submittedName>
</protein>
<evidence type="ECO:0000313" key="1">
    <source>
        <dbReference type="EMBL" id="CAF2144503.1"/>
    </source>
</evidence>
<comment type="caution">
    <text evidence="1">The sequence shown here is derived from an EMBL/GenBank/DDBJ whole genome shotgun (WGS) entry which is preliminary data.</text>
</comment>